<dbReference type="GO" id="GO:0003677">
    <property type="term" value="F:DNA binding"/>
    <property type="evidence" value="ECO:0007669"/>
    <property type="project" value="UniProtKB-KW"/>
</dbReference>
<evidence type="ECO:0000313" key="5">
    <source>
        <dbReference type="EMBL" id="TDD82564.1"/>
    </source>
</evidence>
<evidence type="ECO:0000256" key="2">
    <source>
        <dbReference type="ARBA" id="ARBA00023125"/>
    </source>
</evidence>
<dbReference type="InterPro" id="IPR029016">
    <property type="entry name" value="GAF-like_dom_sf"/>
</dbReference>
<dbReference type="PROSITE" id="PS51077">
    <property type="entry name" value="HTH_ICLR"/>
    <property type="match status" value="1"/>
</dbReference>
<dbReference type="GO" id="GO:0003700">
    <property type="term" value="F:DNA-binding transcription factor activity"/>
    <property type="evidence" value="ECO:0007669"/>
    <property type="project" value="TreeGrafter"/>
</dbReference>
<sequence length="220" mass="23163">MDSDERSPRERTTTGVGVLDRVVAILDAVEENPAGASDIARELGLSVPTAHRLVAAMVKHGLLNRDDDGRHHIGPRFASSALTAASAPVLRRLREETGETAQLWVLRGEDRLCVASEESAAELRAAVPVGTLLPLSAKGSAAQALVAPPARTGSPWFTSVSERTPGLGSVSAQVRYRGDVVAAICLAAPLSRVVDEDPGAQYGDLVLEAADQLASALRYR</sequence>
<dbReference type="InterPro" id="IPR050707">
    <property type="entry name" value="HTH_MetabolicPath_Reg"/>
</dbReference>
<dbReference type="PANTHER" id="PTHR30136">
    <property type="entry name" value="HELIX-TURN-HELIX TRANSCRIPTIONAL REGULATOR, ICLR FAMILY"/>
    <property type="match status" value="1"/>
</dbReference>
<evidence type="ECO:0000256" key="3">
    <source>
        <dbReference type="ARBA" id="ARBA00023163"/>
    </source>
</evidence>
<keyword evidence="1" id="KW-0805">Transcription regulation</keyword>
<gene>
    <name evidence="5" type="ORF">E1202_27050</name>
</gene>
<dbReference type="Gene3D" id="1.10.10.10">
    <property type="entry name" value="Winged helix-like DNA-binding domain superfamily/Winged helix DNA-binding domain"/>
    <property type="match status" value="1"/>
</dbReference>
<proteinExistence type="predicted"/>
<dbReference type="InterPro" id="IPR014757">
    <property type="entry name" value="Tscrpt_reg_IclR_C"/>
</dbReference>
<dbReference type="Pfam" id="PF09339">
    <property type="entry name" value="HTH_IclR"/>
    <property type="match status" value="1"/>
</dbReference>
<dbReference type="AlphaFoldDB" id="A0A4R5BFH4"/>
<dbReference type="RefSeq" id="WP_132686108.1">
    <property type="nucleotide sequence ID" value="NZ_SMLA01000063.1"/>
</dbReference>
<dbReference type="InterPro" id="IPR036388">
    <property type="entry name" value="WH-like_DNA-bd_sf"/>
</dbReference>
<dbReference type="InterPro" id="IPR005471">
    <property type="entry name" value="Tscrpt_reg_IclR_N"/>
</dbReference>
<name>A0A4R5BFH4_9PSEU</name>
<evidence type="ECO:0000313" key="6">
    <source>
        <dbReference type="Proteomes" id="UP000294723"/>
    </source>
</evidence>
<reference evidence="5 6" key="1">
    <citation type="submission" date="2019-03" db="EMBL/GenBank/DDBJ databases">
        <title>Draft genome sequences of novel Actinobacteria.</title>
        <authorList>
            <person name="Sahin N."/>
            <person name="Ay H."/>
            <person name="Saygin H."/>
        </authorList>
    </citation>
    <scope>NUCLEOTIDE SEQUENCE [LARGE SCALE GENOMIC DNA]</scope>
    <source>
        <strain evidence="5 6">5K548</strain>
    </source>
</reference>
<dbReference type="Gene3D" id="3.30.450.40">
    <property type="match status" value="2"/>
</dbReference>
<dbReference type="GO" id="GO:0045892">
    <property type="term" value="P:negative regulation of DNA-templated transcription"/>
    <property type="evidence" value="ECO:0007669"/>
    <property type="project" value="TreeGrafter"/>
</dbReference>
<dbReference type="InterPro" id="IPR011991">
    <property type="entry name" value="ArsR-like_HTH"/>
</dbReference>
<dbReference type="EMBL" id="SMLA01000063">
    <property type="protein sequence ID" value="TDD82564.1"/>
    <property type="molecule type" value="Genomic_DNA"/>
</dbReference>
<evidence type="ECO:0000259" key="4">
    <source>
        <dbReference type="PROSITE" id="PS51077"/>
    </source>
</evidence>
<dbReference type="Proteomes" id="UP000294723">
    <property type="component" value="Unassembled WGS sequence"/>
</dbReference>
<accession>A0A4R5BFH4</accession>
<comment type="caution">
    <text evidence="5">The sequence shown here is derived from an EMBL/GenBank/DDBJ whole genome shotgun (WGS) entry which is preliminary data.</text>
</comment>
<evidence type="ECO:0000256" key="1">
    <source>
        <dbReference type="ARBA" id="ARBA00023015"/>
    </source>
</evidence>
<keyword evidence="2" id="KW-0238">DNA-binding</keyword>
<keyword evidence="3" id="KW-0804">Transcription</keyword>
<feature type="domain" description="HTH iclR-type" evidence="4">
    <location>
        <begin position="16"/>
        <end position="75"/>
    </location>
</feature>
<dbReference type="SMART" id="SM00346">
    <property type="entry name" value="HTH_ICLR"/>
    <property type="match status" value="1"/>
</dbReference>
<organism evidence="5 6">
    <name type="scientific">Saccharopolyspora karakumensis</name>
    <dbReference type="NCBI Taxonomy" id="2530386"/>
    <lineage>
        <taxon>Bacteria</taxon>
        <taxon>Bacillati</taxon>
        <taxon>Actinomycetota</taxon>
        <taxon>Actinomycetes</taxon>
        <taxon>Pseudonocardiales</taxon>
        <taxon>Pseudonocardiaceae</taxon>
        <taxon>Saccharopolyspora</taxon>
    </lineage>
</organism>
<dbReference type="SUPFAM" id="SSF46785">
    <property type="entry name" value="Winged helix' DNA-binding domain"/>
    <property type="match status" value="1"/>
</dbReference>
<dbReference type="SUPFAM" id="SSF55781">
    <property type="entry name" value="GAF domain-like"/>
    <property type="match status" value="1"/>
</dbReference>
<dbReference type="InterPro" id="IPR036390">
    <property type="entry name" value="WH_DNA-bd_sf"/>
</dbReference>
<keyword evidence="6" id="KW-1185">Reference proteome</keyword>
<dbReference type="CDD" id="cd00090">
    <property type="entry name" value="HTH_ARSR"/>
    <property type="match status" value="1"/>
</dbReference>
<dbReference type="Pfam" id="PF01614">
    <property type="entry name" value="IclR_C"/>
    <property type="match status" value="1"/>
</dbReference>
<protein>
    <submittedName>
        <fullName evidence="5">MarR family transcriptional regulator</fullName>
    </submittedName>
</protein>
<dbReference type="PANTHER" id="PTHR30136:SF39">
    <property type="entry name" value="TRANSCRIPTIONAL REGULATORY PROTEIN"/>
    <property type="match status" value="1"/>
</dbReference>